<dbReference type="RefSeq" id="WP_368005833.1">
    <property type="nucleotide sequence ID" value="NZ_JAMXFF010000008.1"/>
</dbReference>
<sequence length="145" mass="16491">MTITNHFIDIETEPGISIHNLNPYIKDLLEANPVNNGYVLVFARHTTTALFINEYEERLLDDIKVYLEKLAPPDAKYLHNDLHLRVVPPDEPINGHSHLMAITLNNSEYIPIVEGILALGTWQSVMLIELDGPRKRNLLIQICGE</sequence>
<organism evidence="1 2">
    <name type="scientific">Laspinema palackyanum D2a</name>
    <dbReference type="NCBI Taxonomy" id="2953684"/>
    <lineage>
        <taxon>Bacteria</taxon>
        <taxon>Bacillati</taxon>
        <taxon>Cyanobacteriota</taxon>
        <taxon>Cyanophyceae</taxon>
        <taxon>Oscillatoriophycideae</taxon>
        <taxon>Oscillatoriales</taxon>
        <taxon>Laspinemataceae</taxon>
        <taxon>Laspinema</taxon>
        <taxon>Laspinema palackyanum</taxon>
    </lineage>
</organism>
<dbReference type="PIRSF" id="PIRSF004681">
    <property type="entry name" value="UCP004681"/>
    <property type="match status" value="1"/>
</dbReference>
<accession>A0ABT2MN55</accession>
<dbReference type="Gene3D" id="2.60.120.460">
    <property type="entry name" value="YjbQ-like"/>
    <property type="match status" value="1"/>
</dbReference>
<reference evidence="1 2" key="1">
    <citation type="journal article" date="2022" name="Front. Microbiol.">
        <title>High genomic differentiation and limited gene flow indicate recent cryptic speciation within the genus Laspinema (cyanobacteria).</title>
        <authorList>
            <person name="Stanojkovic A."/>
            <person name="Skoupy S."/>
            <person name="Skaloud P."/>
            <person name="Dvorak P."/>
        </authorList>
    </citation>
    <scope>NUCLEOTIDE SEQUENCE [LARGE SCALE GENOMIC DNA]</scope>
    <source>
        <strain evidence="1 2">D2a</strain>
    </source>
</reference>
<dbReference type="InterPro" id="IPR035917">
    <property type="entry name" value="YjbQ-like_sf"/>
</dbReference>
<keyword evidence="2" id="KW-1185">Reference proteome</keyword>
<dbReference type="Pfam" id="PF01894">
    <property type="entry name" value="YjbQ"/>
    <property type="match status" value="1"/>
</dbReference>
<dbReference type="Proteomes" id="UP001525890">
    <property type="component" value="Unassembled WGS sequence"/>
</dbReference>
<dbReference type="SUPFAM" id="SSF111038">
    <property type="entry name" value="YjbQ-like"/>
    <property type="match status" value="1"/>
</dbReference>
<comment type="caution">
    <text evidence="1">The sequence shown here is derived from an EMBL/GenBank/DDBJ whole genome shotgun (WGS) entry which is preliminary data.</text>
</comment>
<protein>
    <submittedName>
        <fullName evidence="1">Secondary thiamine-phosphate synthase enzyme YjbQ</fullName>
    </submittedName>
</protein>
<evidence type="ECO:0000313" key="1">
    <source>
        <dbReference type="EMBL" id="MCT7966185.1"/>
    </source>
</evidence>
<dbReference type="PANTHER" id="PTHR30615:SF16">
    <property type="entry name" value="SECONDARY THIAMINE-PHOSPHATE SYNTHASE ENZYME"/>
    <property type="match status" value="1"/>
</dbReference>
<proteinExistence type="predicted"/>
<dbReference type="PANTHER" id="PTHR30615">
    <property type="entry name" value="UNCHARACTERIZED PROTEIN YJBQ-RELATED"/>
    <property type="match status" value="1"/>
</dbReference>
<evidence type="ECO:0000313" key="2">
    <source>
        <dbReference type="Proteomes" id="UP001525890"/>
    </source>
</evidence>
<dbReference type="EMBL" id="JAMXFF010000008">
    <property type="protein sequence ID" value="MCT7966185.1"/>
    <property type="molecule type" value="Genomic_DNA"/>
</dbReference>
<dbReference type="PROSITE" id="PS01314">
    <property type="entry name" value="UPF0047"/>
    <property type="match status" value="1"/>
</dbReference>
<name>A0ABT2MN55_9CYAN</name>
<gene>
    <name evidence="1" type="ORF">NG799_07545</name>
</gene>
<dbReference type="NCBIfam" id="TIGR00149">
    <property type="entry name" value="TIGR00149_YjbQ"/>
    <property type="match status" value="1"/>
</dbReference>
<dbReference type="InterPro" id="IPR001602">
    <property type="entry name" value="UPF0047_YjbQ-like"/>
</dbReference>